<keyword evidence="3" id="KW-0479">Metal-binding</keyword>
<evidence type="ECO:0000259" key="5">
    <source>
        <dbReference type="Pfam" id="PF01011"/>
    </source>
</evidence>
<evidence type="ECO:0000313" key="7">
    <source>
        <dbReference type="Proteomes" id="UP001379533"/>
    </source>
</evidence>
<dbReference type="Gene3D" id="2.140.10.10">
    <property type="entry name" value="Quinoprotein alcohol dehydrogenase-like superfamily"/>
    <property type="match status" value="1"/>
</dbReference>
<accession>A0ABZ2K9M2</accession>
<dbReference type="Proteomes" id="UP001379533">
    <property type="component" value="Chromosome"/>
</dbReference>
<dbReference type="Pfam" id="PF01011">
    <property type="entry name" value="PQQ"/>
    <property type="match status" value="2"/>
</dbReference>
<comment type="cofactor">
    <cofactor evidence="1">
        <name>pyrroloquinoline quinone</name>
        <dbReference type="ChEBI" id="CHEBI:58442"/>
    </cofactor>
</comment>
<dbReference type="PROSITE" id="PS51257">
    <property type="entry name" value="PROKAR_LIPOPROTEIN"/>
    <property type="match status" value="1"/>
</dbReference>
<dbReference type="EMBL" id="CP089982">
    <property type="protein sequence ID" value="WXA95386.1"/>
    <property type="molecule type" value="Genomic_DNA"/>
</dbReference>
<organism evidence="6 7">
    <name type="scientific">Pendulispora brunnea</name>
    <dbReference type="NCBI Taxonomy" id="2905690"/>
    <lineage>
        <taxon>Bacteria</taxon>
        <taxon>Pseudomonadati</taxon>
        <taxon>Myxococcota</taxon>
        <taxon>Myxococcia</taxon>
        <taxon>Myxococcales</taxon>
        <taxon>Sorangiineae</taxon>
        <taxon>Pendulisporaceae</taxon>
        <taxon>Pendulispora</taxon>
    </lineage>
</organism>
<evidence type="ECO:0000256" key="1">
    <source>
        <dbReference type="ARBA" id="ARBA00001931"/>
    </source>
</evidence>
<dbReference type="SUPFAM" id="SSF50998">
    <property type="entry name" value="Quinoprotein alcohol dehydrogenase-like"/>
    <property type="match status" value="1"/>
</dbReference>
<gene>
    <name evidence="6" type="ORF">LZC95_00835</name>
</gene>
<keyword evidence="4" id="KW-0560">Oxidoreductase</keyword>
<comment type="similarity">
    <text evidence="2">Belongs to the bacterial PQQ dehydrogenase family.</text>
</comment>
<dbReference type="InterPro" id="IPR018391">
    <property type="entry name" value="PQQ_b-propeller_rpt"/>
</dbReference>
<proteinExistence type="inferred from homology"/>
<feature type="domain" description="Pyrrolo-quinoline quinone repeat" evidence="5">
    <location>
        <begin position="497"/>
        <end position="560"/>
    </location>
</feature>
<dbReference type="InterPro" id="IPR002372">
    <property type="entry name" value="PQQ_rpt_dom"/>
</dbReference>
<evidence type="ECO:0000313" key="6">
    <source>
        <dbReference type="EMBL" id="WXA95386.1"/>
    </source>
</evidence>
<dbReference type="PANTHER" id="PTHR32303:SF4">
    <property type="entry name" value="QUINOPROTEIN GLUCOSE DEHYDROGENASE"/>
    <property type="match status" value="1"/>
</dbReference>
<reference evidence="6 7" key="1">
    <citation type="submission" date="2021-12" db="EMBL/GenBank/DDBJ databases">
        <title>Discovery of the Pendulisporaceae a myxobacterial family with distinct sporulation behavior and unique specialized metabolism.</title>
        <authorList>
            <person name="Garcia R."/>
            <person name="Popoff A."/>
            <person name="Bader C.D."/>
            <person name="Loehr J."/>
            <person name="Walesch S."/>
            <person name="Walt C."/>
            <person name="Boldt J."/>
            <person name="Bunk B."/>
            <person name="Haeckl F.J.F.P.J."/>
            <person name="Gunesch A.P."/>
            <person name="Birkelbach J."/>
            <person name="Nuebel U."/>
            <person name="Pietschmann T."/>
            <person name="Bach T."/>
            <person name="Mueller R."/>
        </authorList>
    </citation>
    <scope>NUCLEOTIDE SEQUENCE [LARGE SCALE GENOMIC DNA]</scope>
    <source>
        <strain evidence="6 7">MSr12523</strain>
    </source>
</reference>
<evidence type="ECO:0000256" key="2">
    <source>
        <dbReference type="ARBA" id="ARBA00008156"/>
    </source>
</evidence>
<evidence type="ECO:0000256" key="4">
    <source>
        <dbReference type="ARBA" id="ARBA00023002"/>
    </source>
</evidence>
<dbReference type="NCBIfam" id="TIGR03075">
    <property type="entry name" value="PQQ_enz_alc_DH"/>
    <property type="match status" value="1"/>
</dbReference>
<dbReference type="PANTHER" id="PTHR32303">
    <property type="entry name" value="QUINOPROTEIN ALCOHOL DEHYDROGENASE (CYTOCHROME C)"/>
    <property type="match status" value="1"/>
</dbReference>
<feature type="domain" description="Pyrrolo-quinoline quinone repeat" evidence="5">
    <location>
        <begin position="54"/>
        <end position="382"/>
    </location>
</feature>
<dbReference type="InterPro" id="IPR017512">
    <property type="entry name" value="PQQ_MeOH/EtOH_DH"/>
</dbReference>
<sequence>MTRRGAIALLLSIAWLGACRKHVHSEPAAQNPWLDAAAKVSLGTGTPAEDDGQWTMPAKDYANTRYSRLTQITPENVKDLKLVWSQKTGVEGGHEAAPLVVGRTMYVVTPFPNHVLAFDLEKPGSPPKWTYEPKPVPAARGVACCDLVNRGMAFWEGRIYMNTLDDFTIALDAATGAEVWRTKLGEVTRGETITMAPLVVKGHVLVGNSGGEMGVRGWLTALDAKTGSIAWRAWSTGPDRDVLIGPEFKPHYASDRGADLGVRTWPVEQWRIGGGTVWGFVSYDPELDLIYYGTANPGPWNHEARPGDNKWTAGIFARRPSDGAAIWFYQWSPHDVYDHDGVNENVLFDATSADAKTRKVLAHADRNGYVYVLDRVTGEVLSAAPFVHVSSSNGVDLASGRPNMVAALAPTTGKVTRNICPASAGGKDWQPMSFSPHTGLLYIPHQNLCMDEEGLESNYVEGTPYVGANTRFYPGPGGHRGVLTAWNPMTARKVWSIDENFPVWSGTVATATDVVFYGTMDGWFKAVHARTGAELWKFKTDSGVIGQPVTYRGPDGKQYIAVLDGVGGWAGAVVSNDLDPLDGTGAIGFVHAMADLKNATKKGGAVYVFALP</sequence>
<evidence type="ECO:0000256" key="3">
    <source>
        <dbReference type="ARBA" id="ARBA00022723"/>
    </source>
</evidence>
<dbReference type="InterPro" id="IPR011047">
    <property type="entry name" value="Quinoprotein_ADH-like_sf"/>
</dbReference>
<name>A0ABZ2K9M2_9BACT</name>
<dbReference type="SMART" id="SM00564">
    <property type="entry name" value="PQQ"/>
    <property type="match status" value="5"/>
</dbReference>
<protein>
    <submittedName>
        <fullName evidence="6">Methanol/ethanol family PQQ-dependent dehydrogenase</fullName>
    </submittedName>
</protein>
<keyword evidence="7" id="KW-1185">Reference proteome</keyword>
<dbReference type="RefSeq" id="WP_394845993.1">
    <property type="nucleotide sequence ID" value="NZ_CP089982.1"/>
</dbReference>
<dbReference type="CDD" id="cd10278">
    <property type="entry name" value="PQQ_MDH"/>
    <property type="match status" value="1"/>
</dbReference>